<keyword evidence="3" id="KW-0539">Nucleus</keyword>
<feature type="compositionally biased region" description="Basic and acidic residues" evidence="4">
    <location>
        <begin position="532"/>
        <end position="541"/>
    </location>
</feature>
<evidence type="ECO:0000256" key="1">
    <source>
        <dbReference type="ARBA" id="ARBA00004123"/>
    </source>
</evidence>
<dbReference type="GeneID" id="9834869"/>
<dbReference type="InterPro" id="IPR013633">
    <property type="entry name" value="NRDE-2"/>
</dbReference>
<dbReference type="RefSeq" id="XP_022838213.1">
    <property type="nucleotide sequence ID" value="XM_022985323.1"/>
</dbReference>
<dbReference type="InterPro" id="IPR003107">
    <property type="entry name" value="HAT"/>
</dbReference>
<organism evidence="5 6">
    <name type="scientific">Ostreococcus tauri</name>
    <name type="common">Marine green alga</name>
    <dbReference type="NCBI Taxonomy" id="70448"/>
    <lineage>
        <taxon>Eukaryota</taxon>
        <taxon>Viridiplantae</taxon>
        <taxon>Chlorophyta</taxon>
        <taxon>Mamiellophyceae</taxon>
        <taxon>Mamiellales</taxon>
        <taxon>Bathycoccaceae</taxon>
        <taxon>Ostreococcus</taxon>
    </lineage>
</organism>
<dbReference type="Proteomes" id="UP000009170">
    <property type="component" value="Unassembled WGS sequence"/>
</dbReference>
<sequence>MRALFPAGAREEAKGTTDAPGDEDAWLRLRSFQRRDDGAVDAEGDARRASGSSSSSSSSIERERERERRRKRERKKEKKKDGKRRRRDDDDARKIAEIEERYGKMRKDSRRGDDKMWATKERLSGARDVYEDVRRDAENLAFGTLARADGVRFKRVADRARPWYERAARTRESEFYGLKMRGRHERQDETIKDRYFTRSAKARSKDRNAPLLRKPLVQIERECDAETEYVKLNVDDDDAGAVSRAHQGDMESVSAILMRETKKFNERTRETPEDIKMWIEFARFQDKFMALTKRKTEVTQLVEKKIAILEQALRHHPHDANLIIMLLAEREKVEESITIESRWRYACEQNSGNPAIWRAFIRYRLRDFSNFSASAVRRDYDKALRSLASARNQLPQGASSAQKNTLEVAIVDLVIDACRFDIQSGATERAVAKIQAVLEFGCLSPEDGRAEEDLLDLFESFWECGEPRVGEPNATGWRDWIALNAQTKANIRDVKSDARKLEHEKQESREVPPPPPQAPPLPPGAILGGGWEHFDAPKSDDTDTDQDVDELEEEPDAAALALWEEKLDAAADMEIDDEILLQFVQKEWERSRKNWRPVRLGDIDSEEVDMSTPQAIWFDDVKDGLIRLKDESVKERLWTHALLLLGTLEVSPGEYEHDDRLDLYECVCGPYANAFRVFESFGENDREVRWLDQSLGFERMWADNEAGRGALGSNMLRVYARSDPTVFACHAVKNKDDAKTLLAGAYENSLKLWAHLAEMEWRAGRKASARKIYSKIFPTAMSARVQDISHLVLSWVECERSVKDRDGDKNALKILMALASADTAEETIPENAQNEDSTSILRAKKCFTEKMMHAFNGGGVWSEELRVGLQAHGVALIRCFAHFLHVSRQSCEEIEHAIRKTPKETQRSRDNATHWHKLHLELLRMKPVVSRRSNLESALRVFPSSPTLLLSLCELELEVHGRQRMRIYFDLEFERRHTVMSVFLALGLEIGKPFGSNPRAIAVLERSLAPSAPTSQSPLLWLTYMRAYLTSGQVSSAKTVFLRAINAVPWNKTLWLHGIESLKDYLTTKERVALLEVMREKKIFLRTDLFEVQMEAVAER</sequence>
<dbReference type="InterPro" id="IPR011990">
    <property type="entry name" value="TPR-like_helical_dom_sf"/>
</dbReference>
<comment type="similarity">
    <text evidence="2">Belongs to the NRDE2 family.</text>
</comment>
<feature type="compositionally biased region" description="Basic and acidic residues" evidence="4">
    <location>
        <begin position="498"/>
        <end position="510"/>
    </location>
</feature>
<dbReference type="GO" id="GO:0006396">
    <property type="term" value="P:RNA processing"/>
    <property type="evidence" value="ECO:0007669"/>
    <property type="project" value="InterPro"/>
</dbReference>
<proteinExistence type="inferred from homology"/>
<dbReference type="STRING" id="70448.A0A090LXN5"/>
<dbReference type="GO" id="GO:0031048">
    <property type="term" value="P:regulatory ncRNA-mediated heterochromatin formation"/>
    <property type="evidence" value="ECO:0007669"/>
    <property type="project" value="TreeGrafter"/>
</dbReference>
<evidence type="ECO:0000256" key="3">
    <source>
        <dbReference type="ARBA" id="ARBA00023242"/>
    </source>
</evidence>
<dbReference type="FunCoup" id="A0A090LXN5">
    <property type="interactions" value="1606"/>
</dbReference>
<feature type="compositionally biased region" description="Acidic residues" evidence="4">
    <location>
        <begin position="542"/>
        <end position="551"/>
    </location>
</feature>
<reference evidence="6" key="1">
    <citation type="journal article" date="2006" name="Proc. Natl. Acad. Sci. U.S.A.">
        <title>Genome analysis of the smallest free-living eukaryote Ostreococcus tauri unveils many unique features.</title>
        <authorList>
            <person name="Derelle E."/>
            <person name="Ferraz C."/>
            <person name="Rombauts S."/>
            <person name="Rouze P."/>
            <person name="Worden A.Z."/>
            <person name="Robbens S."/>
            <person name="Partensky F."/>
            <person name="Degroeve S."/>
            <person name="Echeynie S."/>
            <person name="Cooke R."/>
            <person name="Saeys Y."/>
            <person name="Wuyts J."/>
            <person name="Jabbari K."/>
            <person name="Bowler C."/>
            <person name="Panaud O."/>
            <person name="Piegu B."/>
            <person name="Ball S.G."/>
            <person name="Ral J.-P."/>
            <person name="Bouget F.-Y."/>
            <person name="Piganeau G."/>
            <person name="De Baets B."/>
            <person name="Picard A."/>
            <person name="Delseny M."/>
            <person name="Demaille J."/>
            <person name="Van de Peer Y."/>
            <person name="Moreau H."/>
        </authorList>
    </citation>
    <scope>NUCLEOTIDE SEQUENCE [LARGE SCALE GENOMIC DNA]</scope>
    <source>
        <strain evidence="6">OTTH 0595 / CCAP 157/2 / RCC745</strain>
    </source>
</reference>
<evidence type="ECO:0000256" key="4">
    <source>
        <dbReference type="SAM" id="MobiDB-lite"/>
    </source>
</evidence>
<dbReference type="GO" id="GO:0071013">
    <property type="term" value="C:catalytic step 2 spliceosome"/>
    <property type="evidence" value="ECO:0007669"/>
    <property type="project" value="TreeGrafter"/>
</dbReference>
<dbReference type="OrthoDB" id="297219at2759"/>
<dbReference type="SMART" id="SM00386">
    <property type="entry name" value="HAT"/>
    <property type="match status" value="6"/>
</dbReference>
<dbReference type="AlphaFoldDB" id="A0A090LXN5"/>
<dbReference type="GO" id="GO:1902369">
    <property type="term" value="P:negative regulation of RNA catabolic process"/>
    <property type="evidence" value="ECO:0007669"/>
    <property type="project" value="TreeGrafter"/>
</dbReference>
<feature type="compositionally biased region" description="Basic residues" evidence="4">
    <location>
        <begin position="67"/>
        <end position="86"/>
    </location>
</feature>
<feature type="compositionally biased region" description="Pro residues" evidence="4">
    <location>
        <begin position="511"/>
        <end position="523"/>
    </location>
</feature>
<evidence type="ECO:0000256" key="2">
    <source>
        <dbReference type="ARBA" id="ARBA00009265"/>
    </source>
</evidence>
<feature type="compositionally biased region" description="Low complexity" evidence="4">
    <location>
        <begin position="49"/>
        <end position="59"/>
    </location>
</feature>
<dbReference type="Gene3D" id="1.25.40.10">
    <property type="entry name" value="Tetratricopeptide repeat domain"/>
    <property type="match status" value="1"/>
</dbReference>
<dbReference type="InParanoid" id="A0A090LXN5"/>
<accession>A0A090LXN5</accession>
<feature type="compositionally biased region" description="Basic and acidic residues" evidence="4">
    <location>
        <begin position="33"/>
        <end position="48"/>
    </location>
</feature>
<dbReference type="EMBL" id="CAID01000001">
    <property type="protein sequence ID" value="CEF96645.1"/>
    <property type="molecule type" value="Genomic_DNA"/>
</dbReference>
<dbReference type="KEGG" id="ota:OT_ostta01g02560"/>
<feature type="region of interest" description="Disordered" evidence="4">
    <location>
        <begin position="498"/>
        <end position="551"/>
    </location>
</feature>
<evidence type="ECO:0000313" key="6">
    <source>
        <dbReference type="Proteomes" id="UP000009170"/>
    </source>
</evidence>
<reference evidence="5 6" key="2">
    <citation type="journal article" date="2014" name="BMC Genomics">
        <title>An improved genome of the model marine alga Ostreococcus tauri unfolds by assessing Illumina de novo assemblies.</title>
        <authorList>
            <person name="Blanc-Mathieu R."/>
            <person name="Verhelst B."/>
            <person name="Derelle E."/>
            <person name="Rombauts S."/>
            <person name="Bouget F.Y."/>
            <person name="Carre I."/>
            <person name="Chateau A."/>
            <person name="Eyre-Walker A."/>
            <person name="Grimsley N."/>
            <person name="Moreau H."/>
            <person name="Piegu B."/>
            <person name="Rivals E."/>
            <person name="Schackwitz W."/>
            <person name="Van de Peer Y."/>
            <person name="Piganeau G."/>
        </authorList>
    </citation>
    <scope>NUCLEOTIDE SEQUENCE [LARGE SCALE GENOMIC DNA]</scope>
    <source>
        <strain evidence="6">OTTH 0595 / CCAP 157/2 / RCC745</strain>
    </source>
</reference>
<protein>
    <submittedName>
        <fullName evidence="5">SiRNA-mediated silencing protein NRDE-2</fullName>
    </submittedName>
</protein>
<dbReference type="PANTHER" id="PTHR13471:SF0">
    <property type="entry name" value="NUCLEAR EXOSOME REGULATOR NRDE2"/>
    <property type="match status" value="1"/>
</dbReference>
<feature type="region of interest" description="Disordered" evidence="4">
    <location>
        <begin position="1"/>
        <end position="90"/>
    </location>
</feature>
<dbReference type="PANTHER" id="PTHR13471">
    <property type="entry name" value="TETRATRICOPEPTIDE-LIKE HELICAL"/>
    <property type="match status" value="1"/>
</dbReference>
<name>A0A090LXN5_OSTTA</name>
<keyword evidence="6" id="KW-1185">Reference proteome</keyword>
<comment type="caution">
    <text evidence="5">The sequence shown here is derived from an EMBL/GenBank/DDBJ whole genome shotgun (WGS) entry which is preliminary data.</text>
</comment>
<comment type="subcellular location">
    <subcellularLocation>
        <location evidence="1">Nucleus</location>
    </subcellularLocation>
</comment>
<evidence type="ECO:0000313" key="5">
    <source>
        <dbReference type="EMBL" id="CEF96645.1"/>
    </source>
</evidence>
<dbReference type="Pfam" id="PF08424">
    <property type="entry name" value="NRDE-2"/>
    <property type="match status" value="1"/>
</dbReference>
<gene>
    <name evidence="5" type="ORF">OT_ostta01g02560</name>
</gene>